<dbReference type="NCBIfam" id="TIGR01552">
    <property type="entry name" value="phd_fam"/>
    <property type="match status" value="1"/>
</dbReference>
<dbReference type="InterPro" id="IPR036165">
    <property type="entry name" value="YefM-like_sf"/>
</dbReference>
<evidence type="ECO:0000256" key="2">
    <source>
        <dbReference type="RuleBase" id="RU362080"/>
    </source>
</evidence>
<reference evidence="3 4" key="1">
    <citation type="submission" date="2024-05" db="EMBL/GenBank/DDBJ databases">
        <title>Genome Sequence and Characterization of the New Strain Purple Sulfur Bacterium of Genus Thioalkalicoccus.</title>
        <authorList>
            <person name="Bryantseva I.A."/>
            <person name="Kyndt J.A."/>
            <person name="Imhoff J.F."/>
        </authorList>
    </citation>
    <scope>NUCLEOTIDE SEQUENCE [LARGE SCALE GENOMIC DNA]</scope>
    <source>
        <strain evidence="3 4">Um2</strain>
    </source>
</reference>
<sequence>MPETSIAEAKTQLTRLIHLAERGEAVHITRRGKPVAVLLSEDEYARLRHGQAQRNFWDLIMEMRADPGFEPVDWSKEEVDSLRDRRPAREFEWPE</sequence>
<dbReference type="Proteomes" id="UP001564408">
    <property type="component" value="Unassembled WGS sequence"/>
</dbReference>
<dbReference type="Gene3D" id="3.40.1620.10">
    <property type="entry name" value="YefM-like domain"/>
    <property type="match status" value="1"/>
</dbReference>
<evidence type="ECO:0000313" key="3">
    <source>
        <dbReference type="EMBL" id="MEY6434078.1"/>
    </source>
</evidence>
<dbReference type="RefSeq" id="WP_369668461.1">
    <property type="nucleotide sequence ID" value="NZ_JBDKXB010000040.1"/>
</dbReference>
<name>A0ABV4BKR7_9GAMM</name>
<dbReference type="SUPFAM" id="SSF143120">
    <property type="entry name" value="YefM-like"/>
    <property type="match status" value="1"/>
</dbReference>
<dbReference type="EMBL" id="JBDKXB010000040">
    <property type="protein sequence ID" value="MEY6434078.1"/>
    <property type="molecule type" value="Genomic_DNA"/>
</dbReference>
<organism evidence="3 4">
    <name type="scientific">Thioalkalicoccus limnaeus</name>
    <dbReference type="NCBI Taxonomy" id="120681"/>
    <lineage>
        <taxon>Bacteria</taxon>
        <taxon>Pseudomonadati</taxon>
        <taxon>Pseudomonadota</taxon>
        <taxon>Gammaproteobacteria</taxon>
        <taxon>Chromatiales</taxon>
        <taxon>Chromatiaceae</taxon>
        <taxon>Thioalkalicoccus</taxon>
    </lineage>
</organism>
<comment type="function">
    <text evidence="2">Antitoxin component of a type II toxin-antitoxin (TA) system.</text>
</comment>
<evidence type="ECO:0000256" key="1">
    <source>
        <dbReference type="ARBA" id="ARBA00009981"/>
    </source>
</evidence>
<accession>A0ABV4BKR7</accession>
<evidence type="ECO:0000313" key="4">
    <source>
        <dbReference type="Proteomes" id="UP001564408"/>
    </source>
</evidence>
<proteinExistence type="inferred from homology"/>
<comment type="similarity">
    <text evidence="1 2">Belongs to the phD/YefM antitoxin family.</text>
</comment>
<dbReference type="InterPro" id="IPR006442">
    <property type="entry name" value="Antitoxin_Phd/YefM"/>
</dbReference>
<keyword evidence="4" id="KW-1185">Reference proteome</keyword>
<comment type="caution">
    <text evidence="3">The sequence shown here is derived from an EMBL/GenBank/DDBJ whole genome shotgun (WGS) entry which is preliminary data.</text>
</comment>
<protein>
    <recommendedName>
        <fullName evidence="2">Antitoxin</fullName>
    </recommendedName>
</protein>
<dbReference type="Pfam" id="PF02604">
    <property type="entry name" value="PhdYeFM_antitox"/>
    <property type="match status" value="1"/>
</dbReference>
<gene>
    <name evidence="3" type="ORF">ABC977_16860</name>
</gene>